<sequence length="1164" mass="125946">MAVSSSGSTPRLEVLLDDMRSTDSDVRYMALNDLLMVVRQHTSELRGSRQEQEAVERVLELLQDTHSEVKNLAVTALGVFATRLRDDHVQRMMEVVCAGMSSSQEEERDICASALRTLLHDLSQAGDKAARWKEMIVRYVTPLLASQLEVPDYGLQATALSALHDVLLQAGPLVAAQAPLEQVVAETLLSKLAADHSSLVRRAMQGLGALCELCSAHTYNAVLERGLAGQPLSAHTSVQLLGVLARETPQRLSPHVPTYVHRVLSVLRQALGTDDDVGETCLATLQGLVCVGSMDASCVSAATEAALAALTYDPNAMDMDEDEDINMDDDELELDDVSDDDDMSWRIRRAACRVLGTLYEHGCMDASHAPRIAASLADRLIEREETVRLEALAALMHVLRVAPRALGPHTQMVHALSSWRSATAQVAALQALTTLVASLGTDLPQSDVALHTALSVIEDDAAASHYSKGRCMAGLELLKQMCLSAPTVVLADVDRVSNTLAQVSCQPHHRTALEALAVCPPFFVHVAPQAPAACAERLCEVLCRPRDHAAALDASLVALDAALCAVGPRLASLPRLLQVIATRLQDPVTRVRCVQMVRDVMTCRSLQTCMPVHELGRESLPLLASFAHHRDMGAAALHALHSVAVVLPSDAQPTVLELLQRPMPPLDTPALPPTLALAQQAVQYHPPVAHHVAELVLPAMLPALADVPPPALEAFFALLTSLASAEDALAPRLVEALEHAWEAHCAQRSVHMPLVFAQCLVAAATASASIDLVLSRVEALMNMPDVVPQTLAHYTIGVLGQRSLLAGWPHAKTVYERIGSMHSQGTGGTFALGGMLLGDQQFLTPVAERLAEDEPAVLPILREAFGMASETQTRELAPSVWPYLIRPKLLSAEPDACTECIARIVYADTSLLSELAQLVDSQHEQHRAMALGALRTLLSLDRQQALDIQLHFSAFMQRLSDPCLSVRHASVLALHAALNSRAALVMQHADIVLPLLYETTVVREELKRSVRMGPFTVIQDDGLDLRKNAHETLFTLVDTCLDQVRTRDVLDCVLRALSDDDSIKLLGCLMILRLADLECADVAAYLDAIAPKLHAVLTRKLRDNATKQEVEKASEITHASLRVLARLSPMASSNAAWSDLLTQTRASPQGPAFLALLAEQEDLT</sequence>
<dbReference type="InterPro" id="IPR011989">
    <property type="entry name" value="ARM-like"/>
</dbReference>
<keyword evidence="3" id="KW-0833">Ubl conjugation pathway</keyword>
<evidence type="ECO:0000256" key="3">
    <source>
        <dbReference type="ARBA" id="ARBA00022786"/>
    </source>
</evidence>
<dbReference type="Proteomes" id="UP001217582">
    <property type="component" value="Chromosome 8"/>
</dbReference>
<dbReference type="InterPro" id="IPR021133">
    <property type="entry name" value="HEAT_type_2"/>
</dbReference>
<reference evidence="6 7" key="1">
    <citation type="submission" date="2023-03" db="EMBL/GenBank/DDBJ databases">
        <title>Mating type loci evolution in Malassezia.</title>
        <authorList>
            <person name="Coelho M.A."/>
        </authorList>
    </citation>
    <scope>NUCLEOTIDE SEQUENCE [LARGE SCALE GENOMIC DNA]</scope>
    <source>
        <strain evidence="6 7">CBS 13387</strain>
    </source>
</reference>
<dbReference type="GO" id="GO:0010265">
    <property type="term" value="P:SCF complex assembly"/>
    <property type="evidence" value="ECO:0007669"/>
    <property type="project" value="InterPro"/>
</dbReference>
<evidence type="ECO:0000259" key="5">
    <source>
        <dbReference type="Pfam" id="PF08623"/>
    </source>
</evidence>
<dbReference type="AlphaFoldDB" id="A0AAJ5Z681"/>
<dbReference type="Pfam" id="PF08623">
    <property type="entry name" value="TIP120"/>
    <property type="match status" value="1"/>
</dbReference>
<name>A0AAJ5Z681_9BASI</name>
<protein>
    <recommendedName>
        <fullName evidence="5">TATA-binding protein interacting (TIP20) domain-containing protein</fullName>
    </recommendedName>
</protein>
<organism evidence="6 7">
    <name type="scientific">Malassezia arunalokei</name>
    <dbReference type="NCBI Taxonomy" id="1514897"/>
    <lineage>
        <taxon>Eukaryota</taxon>
        <taxon>Fungi</taxon>
        <taxon>Dikarya</taxon>
        <taxon>Basidiomycota</taxon>
        <taxon>Ustilaginomycotina</taxon>
        <taxon>Malasseziomycetes</taxon>
        <taxon>Malasseziales</taxon>
        <taxon>Malasseziaceae</taxon>
        <taxon>Malassezia</taxon>
    </lineage>
</organism>
<dbReference type="EMBL" id="CP119923">
    <property type="protein sequence ID" value="WFD17615.1"/>
    <property type="molecule type" value="Genomic_DNA"/>
</dbReference>
<keyword evidence="7" id="KW-1185">Reference proteome</keyword>
<evidence type="ECO:0000256" key="1">
    <source>
        <dbReference type="ARBA" id="ARBA00007657"/>
    </source>
</evidence>
<dbReference type="PROSITE" id="PS50077">
    <property type="entry name" value="HEAT_REPEAT"/>
    <property type="match status" value="1"/>
</dbReference>
<keyword evidence="2" id="KW-0677">Repeat</keyword>
<evidence type="ECO:0000256" key="4">
    <source>
        <dbReference type="PROSITE-ProRule" id="PRU00103"/>
    </source>
</evidence>
<dbReference type="InterPro" id="IPR039852">
    <property type="entry name" value="CAND1/CAND2"/>
</dbReference>
<feature type="domain" description="TATA-binding protein interacting (TIP20)" evidence="5">
    <location>
        <begin position="984"/>
        <end position="1142"/>
    </location>
</feature>
<dbReference type="SUPFAM" id="SSF48371">
    <property type="entry name" value="ARM repeat"/>
    <property type="match status" value="1"/>
</dbReference>
<dbReference type="PANTHER" id="PTHR12696">
    <property type="entry name" value="TIP120"/>
    <property type="match status" value="1"/>
</dbReference>
<evidence type="ECO:0000313" key="6">
    <source>
        <dbReference type="EMBL" id="WFD17615.1"/>
    </source>
</evidence>
<dbReference type="InterPro" id="IPR016024">
    <property type="entry name" value="ARM-type_fold"/>
</dbReference>
<proteinExistence type="inferred from homology"/>
<feature type="repeat" description="HEAT" evidence="4">
    <location>
        <begin position="54"/>
        <end position="92"/>
    </location>
</feature>
<accession>A0AAJ5Z681</accession>
<dbReference type="InterPro" id="IPR013932">
    <property type="entry name" value="TATA-bd_TIP120"/>
</dbReference>
<evidence type="ECO:0000313" key="7">
    <source>
        <dbReference type="Proteomes" id="UP001217582"/>
    </source>
</evidence>
<comment type="similarity">
    <text evidence="1">Belongs to the CAND family.</text>
</comment>
<dbReference type="Gene3D" id="1.25.10.10">
    <property type="entry name" value="Leucine-rich Repeat Variant"/>
    <property type="match status" value="1"/>
</dbReference>
<gene>
    <name evidence="6" type="ORF">MARU1_003674</name>
</gene>
<evidence type="ECO:0000256" key="2">
    <source>
        <dbReference type="ARBA" id="ARBA00022737"/>
    </source>
</evidence>